<protein>
    <recommendedName>
        <fullName evidence="3">Apea-like HEPN domain-containing protein</fullName>
    </recommendedName>
</protein>
<keyword evidence="2" id="KW-1185">Reference proteome</keyword>
<evidence type="ECO:0008006" key="3">
    <source>
        <dbReference type="Google" id="ProtNLM"/>
    </source>
</evidence>
<organism evidence="1 2">
    <name type="scientific">Alteraurantiacibacter palmitatis</name>
    <dbReference type="NCBI Taxonomy" id="2054628"/>
    <lineage>
        <taxon>Bacteria</taxon>
        <taxon>Pseudomonadati</taxon>
        <taxon>Pseudomonadota</taxon>
        <taxon>Alphaproteobacteria</taxon>
        <taxon>Sphingomonadales</taxon>
        <taxon>Erythrobacteraceae</taxon>
        <taxon>Alteraurantiacibacter</taxon>
    </lineage>
</organism>
<accession>A0ABV7E953</accession>
<evidence type="ECO:0000313" key="2">
    <source>
        <dbReference type="Proteomes" id="UP001595456"/>
    </source>
</evidence>
<gene>
    <name evidence="1" type="ORF">ACFODU_10045</name>
</gene>
<name>A0ABV7E953_9SPHN</name>
<reference evidence="2" key="1">
    <citation type="journal article" date="2019" name="Int. J. Syst. Evol. Microbiol.">
        <title>The Global Catalogue of Microorganisms (GCM) 10K type strain sequencing project: providing services to taxonomists for standard genome sequencing and annotation.</title>
        <authorList>
            <consortium name="The Broad Institute Genomics Platform"/>
            <consortium name="The Broad Institute Genome Sequencing Center for Infectious Disease"/>
            <person name="Wu L."/>
            <person name="Ma J."/>
        </authorList>
    </citation>
    <scope>NUCLEOTIDE SEQUENCE [LARGE SCALE GENOMIC DNA]</scope>
    <source>
        <strain evidence="2">KCTC 52607</strain>
    </source>
</reference>
<comment type="caution">
    <text evidence="1">The sequence shown here is derived from an EMBL/GenBank/DDBJ whole genome shotgun (WGS) entry which is preliminary data.</text>
</comment>
<evidence type="ECO:0000313" key="1">
    <source>
        <dbReference type="EMBL" id="MFC3098132.1"/>
    </source>
</evidence>
<dbReference type="EMBL" id="JBHRST010000016">
    <property type="protein sequence ID" value="MFC3098132.1"/>
    <property type="molecule type" value="Genomic_DNA"/>
</dbReference>
<proteinExistence type="predicted"/>
<dbReference type="Proteomes" id="UP001595456">
    <property type="component" value="Unassembled WGS sequence"/>
</dbReference>
<sequence length="220" mass="24672">MDLKNKLLKDLDRTEVVEAHLSLSSFTETKDHIVYSSLDEVEREMRQTRGNMNTKHYAPALCAFALLDQIGSCYEDKAMPAHQAQGGGAIHRALYYWGGLPQLGPEIEALYAFRNGLVHDGSLTSKTKRGQWYIFRYDDTIPGPVGLANTPWDGTAIGIGSDTLTKINSRMLTDLVSKAISGVRECHKTRPNDLDVLQSRDEILHKYCFWRRPLASSADD</sequence>
<dbReference type="RefSeq" id="WP_336926571.1">
    <property type="nucleotide sequence ID" value="NZ_JBANRO010000008.1"/>
</dbReference>